<feature type="transmembrane region" description="Helical" evidence="1">
    <location>
        <begin position="106"/>
        <end position="130"/>
    </location>
</feature>
<dbReference type="PANTHER" id="PTHR39177:SF1">
    <property type="entry name" value="ABC TRANSPORTER PERMEASE YTRC-RELATED"/>
    <property type="match status" value="1"/>
</dbReference>
<dbReference type="InterPro" id="IPR023264">
    <property type="entry name" value="ABC_transptr_acetoin_YtrC/YtrD"/>
</dbReference>
<evidence type="ECO:0000313" key="2">
    <source>
        <dbReference type="EMBL" id="MSE03248.1"/>
    </source>
</evidence>
<dbReference type="PRINTS" id="PR02026">
    <property type="entry name" value="YTRCYTRDABC"/>
</dbReference>
<dbReference type="AlphaFoldDB" id="A0A6A8LH87"/>
<dbReference type="EMBL" id="WKKV01000007">
    <property type="protein sequence ID" value="MSE03248.1"/>
    <property type="molecule type" value="Genomic_DNA"/>
</dbReference>
<reference evidence="2" key="1">
    <citation type="submission" date="2019-11" db="EMBL/GenBank/DDBJ databases">
        <title>Draft Genome Sequence of Plant Growth-Promoting Rhizosphere-Associated Bacteria.</title>
        <authorList>
            <person name="Vasilyev I.Y."/>
            <person name="Radchenko V."/>
            <person name="Ilnitskaya E.V."/>
        </authorList>
    </citation>
    <scope>NUCLEOTIDE SEQUENCE</scope>
    <source>
        <strain evidence="2">VRA_517_n</strain>
    </source>
</reference>
<feature type="transmembrane region" description="Helical" evidence="1">
    <location>
        <begin position="300"/>
        <end position="321"/>
    </location>
</feature>
<feature type="transmembrane region" description="Helical" evidence="1">
    <location>
        <begin position="235"/>
        <end position="255"/>
    </location>
</feature>
<gene>
    <name evidence="2" type="ORF">GKC39_14425</name>
</gene>
<feature type="transmembrane region" description="Helical" evidence="1">
    <location>
        <begin position="64"/>
        <end position="81"/>
    </location>
</feature>
<organism evidence="2">
    <name type="scientific">Bacillus velezensis</name>
    <dbReference type="NCBI Taxonomy" id="492670"/>
    <lineage>
        <taxon>Bacteria</taxon>
        <taxon>Bacillati</taxon>
        <taxon>Bacillota</taxon>
        <taxon>Bacilli</taxon>
        <taxon>Bacillales</taxon>
        <taxon>Bacillaceae</taxon>
        <taxon>Bacillus</taxon>
        <taxon>Bacillus amyloliquefaciens group</taxon>
    </lineage>
</organism>
<protein>
    <submittedName>
        <fullName evidence="2">ABC transporter permease</fullName>
    </submittedName>
</protein>
<sequence length="328" mass="37023">MIPRGLLYTEWKKNQWLFLCSGILLMAANPFMVYNNYSTYQECLNNPALQDCEFVVNYTNGSPLSFSWVVSVIIAVFLLGLERTKGTMDALLSMPYSRGQIFQTKFWLGGAVIVVPQAIGYGAASLLISLLKPSHTYDFDHFSIGMIVISFMAYALLMASGAITGHIFAQLLTAFTVTILPFLLIGLPAANLEVVFDFSVGDQFSFISSYIESRLFIFITPIGYVFNDWIRERDLILIIPIVMSLVFYLIGYVSFLKHPNERNGRFFLWRKLDRPVQILVIAFAVMGFGVFGYGVTDTMFGYLAGIIFGAVIGFFISYFTVYRQSKHM</sequence>
<feature type="transmembrane region" description="Helical" evidence="1">
    <location>
        <begin position="142"/>
        <end position="159"/>
    </location>
</feature>
<dbReference type="Pfam" id="PF12730">
    <property type="entry name" value="ABC2_membrane_4"/>
    <property type="match status" value="1"/>
</dbReference>
<comment type="caution">
    <text evidence="2">The sequence shown here is derived from an EMBL/GenBank/DDBJ whole genome shotgun (WGS) entry which is preliminary data.</text>
</comment>
<evidence type="ECO:0000256" key="1">
    <source>
        <dbReference type="SAM" id="Phobius"/>
    </source>
</evidence>
<dbReference type="InterPro" id="IPR053046">
    <property type="entry name" value="ABC-5_transporter"/>
</dbReference>
<keyword evidence="1" id="KW-0812">Transmembrane</keyword>
<name>A0A6A8LH87_BACVE</name>
<feature type="transmembrane region" description="Helical" evidence="1">
    <location>
        <begin position="171"/>
        <end position="190"/>
    </location>
</feature>
<dbReference type="RefSeq" id="WP_032857344.1">
    <property type="nucleotide sequence ID" value="NZ_BPWC01000001.1"/>
</dbReference>
<proteinExistence type="predicted"/>
<feature type="transmembrane region" description="Helical" evidence="1">
    <location>
        <begin position="16"/>
        <end position="34"/>
    </location>
</feature>
<feature type="transmembrane region" description="Helical" evidence="1">
    <location>
        <begin position="276"/>
        <end position="294"/>
    </location>
</feature>
<keyword evidence="1" id="KW-0472">Membrane</keyword>
<keyword evidence="1" id="KW-1133">Transmembrane helix</keyword>
<accession>A0A6A8LH87</accession>
<dbReference type="PANTHER" id="PTHR39177">
    <property type="entry name" value="ABC TRANSPORTER PERMEASE YTRC-RELATED"/>
    <property type="match status" value="1"/>
</dbReference>